<dbReference type="AlphaFoldDB" id="A0AAV8RC09"/>
<accession>A0AAV8RC09</accession>
<organism evidence="1 2">
    <name type="scientific">Ensete ventricosum</name>
    <name type="common">Abyssinian banana</name>
    <name type="synonym">Musa ensete</name>
    <dbReference type="NCBI Taxonomy" id="4639"/>
    <lineage>
        <taxon>Eukaryota</taxon>
        <taxon>Viridiplantae</taxon>
        <taxon>Streptophyta</taxon>
        <taxon>Embryophyta</taxon>
        <taxon>Tracheophyta</taxon>
        <taxon>Spermatophyta</taxon>
        <taxon>Magnoliopsida</taxon>
        <taxon>Liliopsida</taxon>
        <taxon>Zingiberales</taxon>
        <taxon>Musaceae</taxon>
        <taxon>Ensete</taxon>
    </lineage>
</organism>
<comment type="caution">
    <text evidence="1">The sequence shown here is derived from an EMBL/GenBank/DDBJ whole genome shotgun (WGS) entry which is preliminary data.</text>
</comment>
<protein>
    <submittedName>
        <fullName evidence="1">Uncharacterized protein</fullName>
    </submittedName>
</protein>
<gene>
    <name evidence="1" type="ORF">OPV22_015474</name>
</gene>
<keyword evidence="2" id="KW-1185">Reference proteome</keyword>
<evidence type="ECO:0000313" key="1">
    <source>
        <dbReference type="EMBL" id="KAJ8493753.1"/>
    </source>
</evidence>
<reference evidence="1 2" key="1">
    <citation type="submission" date="2022-12" db="EMBL/GenBank/DDBJ databases">
        <title>Chromosome-scale assembly of the Ensete ventricosum genome.</title>
        <authorList>
            <person name="Dussert Y."/>
            <person name="Stocks J."/>
            <person name="Wendawek A."/>
            <person name="Woldeyes F."/>
            <person name="Nichols R.A."/>
            <person name="Borrell J.S."/>
        </authorList>
    </citation>
    <scope>NUCLEOTIDE SEQUENCE [LARGE SCALE GENOMIC DNA]</scope>
    <source>
        <strain evidence="2">cv. Maze</strain>
        <tissue evidence="1">Seeds</tissue>
    </source>
</reference>
<dbReference type="Proteomes" id="UP001222027">
    <property type="component" value="Unassembled WGS sequence"/>
</dbReference>
<proteinExistence type="predicted"/>
<dbReference type="EMBL" id="JAQQAF010000004">
    <property type="protein sequence ID" value="KAJ8493753.1"/>
    <property type="molecule type" value="Genomic_DNA"/>
</dbReference>
<name>A0AAV8RC09_ENSVE</name>
<evidence type="ECO:0000313" key="2">
    <source>
        <dbReference type="Proteomes" id="UP001222027"/>
    </source>
</evidence>
<sequence length="66" mass="7720">MIVTYVNRVMQMAVLWDWGHACTQFKLYIMASEEDLGVGEWAAVWYLRVDHLMPTPDLINRCRSTS</sequence>